<organism evidence="1 2">
    <name type="scientific">Arthrobacter phage Judy</name>
    <dbReference type="NCBI Taxonomy" id="2419958"/>
    <lineage>
        <taxon>Viruses</taxon>
        <taxon>Duplodnaviria</taxon>
        <taxon>Heunggongvirae</taxon>
        <taxon>Uroviricota</taxon>
        <taxon>Caudoviricetes</taxon>
        <taxon>Bridgettevirus</taxon>
        <taxon>Bridgettevirus judy</taxon>
    </lineage>
</organism>
<reference evidence="1 2" key="1">
    <citation type="submission" date="2018-09" db="EMBL/GenBank/DDBJ databases">
        <authorList>
            <person name="Rimple P.A."/>
            <person name="Stoner T.H."/>
            <person name="Garlena R.A."/>
            <person name="Russell D.A."/>
            <person name="Pope W.H."/>
            <person name="Jacobs-Sera D."/>
            <person name="Hatfull G.F."/>
        </authorList>
    </citation>
    <scope>NUCLEOTIDE SEQUENCE [LARGE SCALE GENOMIC DNA]</scope>
</reference>
<gene>
    <name evidence="1" type="primary">67</name>
    <name evidence="1" type="ORF">PBI_JUDY_67</name>
</gene>
<accession>A0A3G2KGQ2</accession>
<proteinExistence type="predicted"/>
<protein>
    <submittedName>
        <fullName evidence="1">Holliday junction resolvase</fullName>
    </submittedName>
</protein>
<dbReference type="EMBL" id="MH834614">
    <property type="protein sequence ID" value="AYN58137.1"/>
    <property type="molecule type" value="Genomic_DNA"/>
</dbReference>
<dbReference type="KEGG" id="vg:55006772"/>
<sequence>MTRTRATAKKAGSSFERLVADYLAAHVDDRIDRRVKNGTKDRGDIAGLRHMGHRVVIECKNTSKIALGGWATEAEVERGNDDALAGIIVHKRVGKGRPEDQWVTLTLGELVALLTGTRDHYETTKDQAA</sequence>
<dbReference type="RefSeq" id="YP_009815545.1">
    <property type="nucleotide sequence ID" value="NC_048095.1"/>
</dbReference>
<evidence type="ECO:0000313" key="2">
    <source>
        <dbReference type="Proteomes" id="UP000282065"/>
    </source>
</evidence>
<evidence type="ECO:0000313" key="1">
    <source>
        <dbReference type="EMBL" id="AYN58137.1"/>
    </source>
</evidence>
<name>A0A3G2KGQ2_9CAUD</name>
<keyword evidence="2" id="KW-1185">Reference proteome</keyword>
<dbReference type="GeneID" id="55006772"/>
<dbReference type="Proteomes" id="UP000282065">
    <property type="component" value="Segment"/>
</dbReference>